<comment type="similarity">
    <text evidence="2">Belongs to the heat shock protein 70 family.</text>
</comment>
<keyword evidence="9" id="KW-0812">Transmembrane</keyword>
<evidence type="ECO:0000256" key="1">
    <source>
        <dbReference type="ARBA" id="ARBA00004319"/>
    </source>
</evidence>
<dbReference type="InterPro" id="IPR043129">
    <property type="entry name" value="ATPase_NBD"/>
</dbReference>
<feature type="region of interest" description="Disordered" evidence="8">
    <location>
        <begin position="596"/>
        <end position="646"/>
    </location>
</feature>
<keyword evidence="6" id="KW-0143">Chaperone</keyword>
<feature type="region of interest" description="Disordered" evidence="8">
    <location>
        <begin position="465"/>
        <end position="575"/>
    </location>
</feature>
<evidence type="ECO:0000313" key="11">
    <source>
        <dbReference type="Proteomes" id="UP001217089"/>
    </source>
</evidence>
<dbReference type="CDD" id="cd10230">
    <property type="entry name" value="ASKHA_NBD_HSP70_HYOU1"/>
    <property type="match status" value="1"/>
</dbReference>
<feature type="compositionally biased region" description="Basic and acidic residues" evidence="8">
    <location>
        <begin position="468"/>
        <end position="575"/>
    </location>
</feature>
<comment type="caution">
    <text evidence="10">The sequence shown here is derived from an EMBL/GenBank/DDBJ whole genome shotgun (WGS) entry which is preliminary data.</text>
</comment>
<comment type="subcellular location">
    <subcellularLocation>
        <location evidence="1">Endoplasmic reticulum lumen</location>
    </subcellularLocation>
</comment>
<dbReference type="PROSITE" id="PS01036">
    <property type="entry name" value="HSP70_3"/>
    <property type="match status" value="1"/>
</dbReference>
<keyword evidence="11" id="KW-1185">Reference proteome</keyword>
<feature type="transmembrane region" description="Helical" evidence="9">
    <location>
        <begin position="30"/>
        <end position="52"/>
    </location>
</feature>
<evidence type="ECO:0000256" key="2">
    <source>
        <dbReference type="ARBA" id="ARBA00007381"/>
    </source>
</evidence>
<keyword evidence="9" id="KW-1133">Transmembrane helix</keyword>
<organism evidence="10 11">
    <name type="scientific">Tegillarca granosa</name>
    <name type="common">Malaysian cockle</name>
    <name type="synonym">Anadara granosa</name>
    <dbReference type="NCBI Taxonomy" id="220873"/>
    <lineage>
        <taxon>Eukaryota</taxon>
        <taxon>Metazoa</taxon>
        <taxon>Spiralia</taxon>
        <taxon>Lophotrochozoa</taxon>
        <taxon>Mollusca</taxon>
        <taxon>Bivalvia</taxon>
        <taxon>Autobranchia</taxon>
        <taxon>Pteriomorphia</taxon>
        <taxon>Arcoida</taxon>
        <taxon>Arcoidea</taxon>
        <taxon>Arcidae</taxon>
        <taxon>Tegillarca</taxon>
    </lineage>
</organism>
<sequence length="646" mass="73083">MSEFYLDFNYLCIRITVTDMMSSSERYKSLIMATAVLWCLFTVTAGFNLAVMSIDLGSEFMKVAIVKPGVPMEIVLNDESARKTSTIVAMRDGERYFGNMAESTAVKFPRKAFWYLTHLLGKSYEDPQVQQYMKRFPYYTIEKDEERGTPLFKTENGDLYSPEELLAMVLEKAKQHAESFADQPINDCVITVPVFYTQAERKAVLQAANMVGLNVLQLMGDNAAVALNYGVFRRKNFNATTQYYMFYDMGSTSTTATIVGYQVVKQKEGTRLESNPQLVIKGVGFDKSLGGLEMTLRLRKHLAKLFNEQKKTKTDVFTNERSMGKLFKEAGRLKKVLSANNDHFAQVEGLLDDKDFHAKVTREEFESMCEDLFSRVTKPIEDALKVSQITLSEINDVILMGGGTRVPKVQEILTKYLGRKELGKSINTDEAAALGAVYQAAHLGKGFKVKMFGVKEANIYPIVGDKSSATDKKGDGDTKKSEKDEDGKKKQKTDKTEQSSDSTSEDKSKKSKIPAEEESQKTEKTDKAKDDKTEEKKDQKTEGEKNATKEEEKKKWRDDMLKEQEKTPLTEKPKLLLEDIGLKYQALEREVNYLINKAKNYKPKPPKTSAKKNTTKESNDTKIPDPATEKEETKETEENKETGKDL</sequence>
<dbReference type="Gene3D" id="3.30.30.30">
    <property type="match status" value="1"/>
</dbReference>
<reference evidence="10 11" key="1">
    <citation type="submission" date="2022-12" db="EMBL/GenBank/DDBJ databases">
        <title>Chromosome-level genome of Tegillarca granosa.</title>
        <authorList>
            <person name="Kim J."/>
        </authorList>
    </citation>
    <scope>NUCLEOTIDE SEQUENCE [LARGE SCALE GENOMIC DNA]</scope>
    <source>
        <strain evidence="10">Teg-2019</strain>
        <tissue evidence="10">Adductor muscle</tissue>
    </source>
</reference>
<dbReference type="SUPFAM" id="SSF53067">
    <property type="entry name" value="Actin-like ATPase domain"/>
    <property type="match status" value="2"/>
</dbReference>
<keyword evidence="4" id="KW-0547">Nucleotide-binding</keyword>
<proteinExistence type="inferred from homology"/>
<dbReference type="PANTHER" id="PTHR45639">
    <property type="entry name" value="HSC70CB, ISOFORM G-RELATED"/>
    <property type="match status" value="1"/>
</dbReference>
<evidence type="ECO:0000256" key="7">
    <source>
        <dbReference type="ARBA" id="ARBA00040503"/>
    </source>
</evidence>
<keyword evidence="5" id="KW-0067">ATP-binding</keyword>
<dbReference type="InterPro" id="IPR018181">
    <property type="entry name" value="Heat_shock_70_CS"/>
</dbReference>
<evidence type="ECO:0000256" key="3">
    <source>
        <dbReference type="ARBA" id="ARBA00022729"/>
    </source>
</evidence>
<dbReference type="PANTHER" id="PTHR45639:SF3">
    <property type="entry name" value="HYPOXIA UP-REGULATED PROTEIN 1"/>
    <property type="match status" value="1"/>
</dbReference>
<evidence type="ECO:0000256" key="9">
    <source>
        <dbReference type="SAM" id="Phobius"/>
    </source>
</evidence>
<dbReference type="Proteomes" id="UP001217089">
    <property type="component" value="Unassembled WGS sequence"/>
</dbReference>
<gene>
    <name evidence="10" type="ORF">KUTeg_006187</name>
</gene>
<evidence type="ECO:0000256" key="5">
    <source>
        <dbReference type="ARBA" id="ARBA00022840"/>
    </source>
</evidence>
<dbReference type="Pfam" id="PF00012">
    <property type="entry name" value="HSP70"/>
    <property type="match status" value="1"/>
</dbReference>
<dbReference type="Gene3D" id="3.90.640.10">
    <property type="entry name" value="Actin, Chain A, domain 4"/>
    <property type="match status" value="1"/>
</dbReference>
<keyword evidence="9" id="KW-0472">Membrane</keyword>
<evidence type="ECO:0000256" key="6">
    <source>
        <dbReference type="ARBA" id="ARBA00023186"/>
    </source>
</evidence>
<feature type="compositionally biased region" description="Basic and acidic residues" evidence="8">
    <location>
        <begin position="614"/>
        <end position="646"/>
    </location>
</feature>
<keyword evidence="3" id="KW-0732">Signal</keyword>
<dbReference type="EMBL" id="JARBDR010000328">
    <property type="protein sequence ID" value="KAJ8316173.1"/>
    <property type="molecule type" value="Genomic_DNA"/>
</dbReference>
<evidence type="ECO:0000313" key="10">
    <source>
        <dbReference type="EMBL" id="KAJ8316173.1"/>
    </source>
</evidence>
<dbReference type="PRINTS" id="PR00301">
    <property type="entry name" value="HEATSHOCK70"/>
</dbReference>
<accession>A0ABQ9FFS1</accession>
<name>A0ABQ9FFS1_TEGGR</name>
<dbReference type="Gene3D" id="3.30.420.40">
    <property type="match status" value="2"/>
</dbReference>
<evidence type="ECO:0000256" key="4">
    <source>
        <dbReference type="ARBA" id="ARBA00022741"/>
    </source>
</evidence>
<protein>
    <recommendedName>
        <fullName evidence="7">Hypoxia up-regulated protein 1</fullName>
    </recommendedName>
</protein>
<dbReference type="InterPro" id="IPR013126">
    <property type="entry name" value="Hsp_70_fam"/>
</dbReference>
<evidence type="ECO:0000256" key="8">
    <source>
        <dbReference type="SAM" id="MobiDB-lite"/>
    </source>
</evidence>